<evidence type="ECO:0000313" key="3">
    <source>
        <dbReference type="EMBL" id="KOO53377.1"/>
    </source>
</evidence>
<name>A0A0M0LR42_9EUKA</name>
<dbReference type="Pfam" id="PF00169">
    <property type="entry name" value="PH"/>
    <property type="match status" value="1"/>
</dbReference>
<dbReference type="Proteomes" id="UP000037460">
    <property type="component" value="Unassembled WGS sequence"/>
</dbReference>
<proteinExistence type="predicted"/>
<dbReference type="SMART" id="SM00233">
    <property type="entry name" value="PH"/>
    <property type="match status" value="1"/>
</dbReference>
<dbReference type="Gene3D" id="2.30.29.30">
    <property type="entry name" value="Pleckstrin-homology domain (PH domain)/Phosphotyrosine-binding domain (PTB)"/>
    <property type="match status" value="2"/>
</dbReference>
<comment type="caution">
    <text evidence="3">The sequence shown here is derived from an EMBL/GenBank/DDBJ whole genome shotgun (WGS) entry which is preliminary data.</text>
</comment>
<organism evidence="3 4">
    <name type="scientific">Chrysochromulina tobinii</name>
    <dbReference type="NCBI Taxonomy" id="1460289"/>
    <lineage>
        <taxon>Eukaryota</taxon>
        <taxon>Haptista</taxon>
        <taxon>Haptophyta</taxon>
        <taxon>Prymnesiophyceae</taxon>
        <taxon>Prymnesiales</taxon>
        <taxon>Chrysochromulinaceae</taxon>
        <taxon>Chrysochromulina</taxon>
    </lineage>
</organism>
<feature type="region of interest" description="Disordered" evidence="1">
    <location>
        <begin position="1"/>
        <end position="47"/>
    </location>
</feature>
<feature type="domain" description="PH" evidence="2">
    <location>
        <begin position="76"/>
        <end position="165"/>
    </location>
</feature>
<sequence length="228" mass="24702">MASSSASGDSFGESGWASARASESDLNVVNRPRAGGNLDEDSSDEDETIFTTAQPEAEMLLSKSSCVECGALRLRRSDMAGMLARADERVLRWHVLEGTRLLSFAPSTTQPRGVISLSGTTVGVEDERTLLLVVATPLASRCYTLRAPDADEQARWLRALRRREGLKLGWLEKRGALNTSFKRRWCQLDAAGERLLYYAAPSEAIECVGLTNLTSMEAAPSSVAGGCR</sequence>
<evidence type="ECO:0000259" key="2">
    <source>
        <dbReference type="PROSITE" id="PS50003"/>
    </source>
</evidence>
<accession>A0A0M0LR42</accession>
<gene>
    <name evidence="3" type="ORF">Ctob_012277</name>
</gene>
<keyword evidence="4" id="KW-1185">Reference proteome</keyword>
<protein>
    <recommendedName>
        <fullName evidence="2">PH domain-containing protein</fullName>
    </recommendedName>
</protein>
<dbReference type="AlphaFoldDB" id="A0A0M0LR42"/>
<reference evidence="4" key="1">
    <citation type="journal article" date="2015" name="PLoS Genet.">
        <title>Genome Sequence and Transcriptome Analyses of Chrysochromulina tobin: Metabolic Tools for Enhanced Algal Fitness in the Prominent Order Prymnesiales (Haptophyceae).</title>
        <authorList>
            <person name="Hovde B.T."/>
            <person name="Deodato C.R."/>
            <person name="Hunsperger H.M."/>
            <person name="Ryken S.A."/>
            <person name="Yost W."/>
            <person name="Jha R.K."/>
            <person name="Patterson J."/>
            <person name="Monnat R.J. Jr."/>
            <person name="Barlow S.B."/>
            <person name="Starkenburg S.R."/>
            <person name="Cattolico R.A."/>
        </authorList>
    </citation>
    <scope>NUCLEOTIDE SEQUENCE</scope>
    <source>
        <strain evidence="4">CCMP291</strain>
    </source>
</reference>
<dbReference type="EMBL" id="JWZX01000259">
    <property type="protein sequence ID" value="KOO53377.1"/>
    <property type="molecule type" value="Genomic_DNA"/>
</dbReference>
<dbReference type="SUPFAM" id="SSF50729">
    <property type="entry name" value="PH domain-like"/>
    <property type="match status" value="2"/>
</dbReference>
<evidence type="ECO:0000313" key="4">
    <source>
        <dbReference type="Proteomes" id="UP000037460"/>
    </source>
</evidence>
<evidence type="ECO:0000256" key="1">
    <source>
        <dbReference type="SAM" id="MobiDB-lite"/>
    </source>
</evidence>
<dbReference type="InterPro" id="IPR001849">
    <property type="entry name" value="PH_domain"/>
</dbReference>
<dbReference type="PROSITE" id="PS50003">
    <property type="entry name" value="PH_DOMAIN"/>
    <property type="match status" value="1"/>
</dbReference>
<dbReference type="InterPro" id="IPR011993">
    <property type="entry name" value="PH-like_dom_sf"/>
</dbReference>
<feature type="compositionally biased region" description="Acidic residues" evidence="1">
    <location>
        <begin position="38"/>
        <end position="47"/>
    </location>
</feature>
<feature type="compositionally biased region" description="Low complexity" evidence="1">
    <location>
        <begin position="1"/>
        <end position="15"/>
    </location>
</feature>